<organism evidence="1 2">
    <name type="scientific">Steinernema glaseri</name>
    <dbReference type="NCBI Taxonomy" id="37863"/>
    <lineage>
        <taxon>Eukaryota</taxon>
        <taxon>Metazoa</taxon>
        <taxon>Ecdysozoa</taxon>
        <taxon>Nematoda</taxon>
        <taxon>Chromadorea</taxon>
        <taxon>Rhabditida</taxon>
        <taxon>Tylenchina</taxon>
        <taxon>Panagrolaimomorpha</taxon>
        <taxon>Strongyloidoidea</taxon>
        <taxon>Steinernematidae</taxon>
        <taxon>Steinernema</taxon>
    </lineage>
</organism>
<sequence length="416" mass="47608">MDSVPFVFVEALCATLRERDLKNLQQIGTPWTWTATTQYDRTRELVVRISAEGTEVETRIFKFVNPESVVDLASLSKYDRIVDIQVKPVRRVRAFYYADPFDPMPLDEFRTDVLPLLKPLAAHYPFDIAATGFDMDARRYPEQLTDLLFSSLRGPAQNIDTGFLGERCVEFIERQIALGYLEQLQLHGQEWPESMVPSLLAFLKSPSFKSLDISEANHLERVETKVLPLPPSLADDYAFSINISERYPQHLMHGIFSGLCAPARFIHCKNAGVECVQFIEKQITLGQLGELRLRGNEWHESMKTSLLEFLKAPNFRSLDISETNLTIDLDMLTCVVERFLKGGCHEYIYLYAKPSEEIEEIRTAIRFDYILPPLDGLPEHSVSIDKKRCAMVWTGPGPERLYAAFSDVNLQIFLIM</sequence>
<dbReference type="AlphaFoldDB" id="A0A1I8ARX3"/>
<dbReference type="Proteomes" id="UP000095287">
    <property type="component" value="Unplaced"/>
</dbReference>
<keyword evidence="1" id="KW-1185">Reference proteome</keyword>
<protein>
    <submittedName>
        <fullName evidence="2">F-box domain-containing protein</fullName>
    </submittedName>
</protein>
<evidence type="ECO:0000313" key="1">
    <source>
        <dbReference type="Proteomes" id="UP000095287"/>
    </source>
</evidence>
<name>A0A1I8ARX3_9BILA</name>
<proteinExistence type="predicted"/>
<reference evidence="2" key="1">
    <citation type="submission" date="2016-11" db="UniProtKB">
        <authorList>
            <consortium name="WormBaseParasite"/>
        </authorList>
    </citation>
    <scope>IDENTIFICATION</scope>
</reference>
<evidence type="ECO:0000313" key="2">
    <source>
        <dbReference type="WBParaSite" id="L893_g8253.t1"/>
    </source>
</evidence>
<dbReference type="WBParaSite" id="L893_g8253.t1">
    <property type="protein sequence ID" value="L893_g8253.t1"/>
    <property type="gene ID" value="L893_g8253"/>
</dbReference>
<accession>A0A1I8ARX3</accession>